<keyword evidence="2" id="KW-0812">Transmembrane</keyword>
<dbReference type="EMBL" id="LDAU01000063">
    <property type="protein sequence ID" value="KRX08431.1"/>
    <property type="molecule type" value="Genomic_DNA"/>
</dbReference>
<evidence type="ECO:0008006" key="5">
    <source>
        <dbReference type="Google" id="ProtNLM"/>
    </source>
</evidence>
<gene>
    <name evidence="3" type="ORF">PPERSA_12912</name>
</gene>
<feature type="transmembrane region" description="Helical" evidence="2">
    <location>
        <begin position="431"/>
        <end position="449"/>
    </location>
</feature>
<evidence type="ECO:0000313" key="3">
    <source>
        <dbReference type="EMBL" id="KRX08431.1"/>
    </source>
</evidence>
<feature type="region of interest" description="Disordered" evidence="1">
    <location>
        <begin position="459"/>
        <end position="550"/>
    </location>
</feature>
<keyword evidence="2" id="KW-0472">Membrane</keyword>
<evidence type="ECO:0000313" key="4">
    <source>
        <dbReference type="Proteomes" id="UP000054937"/>
    </source>
</evidence>
<comment type="caution">
    <text evidence="3">The sequence shown here is derived from an EMBL/GenBank/DDBJ whole genome shotgun (WGS) entry which is preliminary data.</text>
</comment>
<feature type="transmembrane region" description="Helical" evidence="2">
    <location>
        <begin position="321"/>
        <end position="340"/>
    </location>
</feature>
<protein>
    <recommendedName>
        <fullName evidence="5">Transmembrane protein</fullName>
    </recommendedName>
</protein>
<keyword evidence="2" id="KW-1133">Transmembrane helix</keyword>
<accession>A0A0V0R1N1</accession>
<organism evidence="3 4">
    <name type="scientific">Pseudocohnilembus persalinus</name>
    <name type="common">Ciliate</name>
    <dbReference type="NCBI Taxonomy" id="266149"/>
    <lineage>
        <taxon>Eukaryota</taxon>
        <taxon>Sar</taxon>
        <taxon>Alveolata</taxon>
        <taxon>Ciliophora</taxon>
        <taxon>Intramacronucleata</taxon>
        <taxon>Oligohymenophorea</taxon>
        <taxon>Scuticociliatia</taxon>
        <taxon>Philasterida</taxon>
        <taxon>Pseudocohnilembidae</taxon>
        <taxon>Pseudocohnilembus</taxon>
    </lineage>
</organism>
<reference evidence="3 4" key="1">
    <citation type="journal article" date="2015" name="Sci. Rep.">
        <title>Genome of the facultative scuticociliatosis pathogen Pseudocohnilembus persalinus provides insight into its virulence through horizontal gene transfer.</title>
        <authorList>
            <person name="Xiong J."/>
            <person name="Wang G."/>
            <person name="Cheng J."/>
            <person name="Tian M."/>
            <person name="Pan X."/>
            <person name="Warren A."/>
            <person name="Jiang C."/>
            <person name="Yuan D."/>
            <person name="Miao W."/>
        </authorList>
    </citation>
    <scope>NUCLEOTIDE SEQUENCE [LARGE SCALE GENOMIC DNA]</scope>
    <source>
        <strain evidence="3">36N120E</strain>
    </source>
</reference>
<keyword evidence="4" id="KW-1185">Reference proteome</keyword>
<feature type="compositionally biased region" description="Low complexity" evidence="1">
    <location>
        <begin position="506"/>
        <end position="550"/>
    </location>
</feature>
<proteinExistence type="predicted"/>
<dbReference type="AlphaFoldDB" id="A0A0V0R1N1"/>
<evidence type="ECO:0000256" key="2">
    <source>
        <dbReference type="SAM" id="Phobius"/>
    </source>
</evidence>
<name>A0A0V0R1N1_PSEPJ</name>
<dbReference type="InParanoid" id="A0A0V0R1N1"/>
<dbReference type="Proteomes" id="UP000054937">
    <property type="component" value="Unassembled WGS sequence"/>
</dbReference>
<feature type="transmembrane region" description="Helical" evidence="2">
    <location>
        <begin position="371"/>
        <end position="389"/>
    </location>
</feature>
<dbReference type="OrthoDB" id="308771at2759"/>
<evidence type="ECO:0000256" key="1">
    <source>
        <dbReference type="SAM" id="MobiDB-lite"/>
    </source>
</evidence>
<feature type="compositionally biased region" description="Basic and acidic residues" evidence="1">
    <location>
        <begin position="470"/>
        <end position="481"/>
    </location>
</feature>
<feature type="compositionally biased region" description="Polar residues" evidence="1">
    <location>
        <begin position="491"/>
        <end position="505"/>
    </location>
</feature>
<dbReference type="OMA" id="TIFYLEI"/>
<sequence length="550" mass="62376">MILAIQAYAQFSGVIFEYEQIVNNLKQSPIVDVQLKTSSSCSKGYEPIFQYDFMGTYDGCDCTNGSNLSTYALSRKVYQGTCDKNQTKAGCDEYDAIDAQELSLYDINGVAQNICVKRSSDVFYKDAPLDGKCSSDQKTCGSDENKNSIYCVDKDEDCPIYSFVFSSPGDSAYSDYTELTMNYATVNSYSFYYSRTGTEQPISELRLTEGSGVCQNNTAHNIESGHTEYVLMVDQRSKCKDTDDRFDKYTSPIQNSEYTYFAANDLEIELNALPDFSLKTNDYYYNAYFRKFIQWDVEERDSLRDVVNKHDKVDTMSSSQLVVMVINIIVCIVVSIILTISQVYNLCGKDVPCIEGDGEAEQIRIKRIKKICNYGAKILQLPFIVWALVLSGSNRHFFKNVASSEASDSQTNGDMKDLATLIEDEVYWKNIQMIIAFIVIVLIDLALFLKKKLCSKKKKDTDVQQIQPHQELDAESPEKKKTSAQQQQQQFTTPQDNYNSNAFLYNNQSQNQSNHQMYPQSQVQQPPQQSGFGQQNVQQPPQSDVQQPPQ</sequence>